<comment type="caution">
    <text evidence="1">The sequence shown here is derived from an EMBL/GenBank/DDBJ whole genome shotgun (WGS) entry which is preliminary data.</text>
</comment>
<evidence type="ECO:0000313" key="2">
    <source>
        <dbReference type="Proteomes" id="UP001157502"/>
    </source>
</evidence>
<sequence length="265" mass="29833">MMSDTVARKSDHCSGDPSPHVASKGGSQRVTMVTLVCLWILLLCLASAWVVQYTFNKIKDNLAAQRDQLTSDLQHCKMNLTEVNNLTCIQGQRDQLTSELQPCKMKLTEVNNLSIIQANPCSSGLEFYNGSCYHFSVDILTWEQSQYACIREGGHLVIIDSQQEQNFIRIKVGNIDFVEFWIGLTDMKTAGTWVWMDNTTLNDNITYWDMHIGNGELSKYPEPNSRPPEKACAKMGSRCAGQISCWFDDGCNTPSQRICESRAIL</sequence>
<keyword evidence="2" id="KW-1185">Reference proteome</keyword>
<dbReference type="Proteomes" id="UP001157502">
    <property type="component" value="Chromosome 8"/>
</dbReference>
<evidence type="ECO:0000313" key="1">
    <source>
        <dbReference type="EMBL" id="KAJ8007913.1"/>
    </source>
</evidence>
<gene>
    <name evidence="1" type="ORF">DPEC_G00099120</name>
</gene>
<reference evidence="1" key="1">
    <citation type="submission" date="2021-05" db="EMBL/GenBank/DDBJ databases">
        <authorList>
            <person name="Pan Q."/>
            <person name="Jouanno E."/>
            <person name="Zahm M."/>
            <person name="Klopp C."/>
            <person name="Cabau C."/>
            <person name="Louis A."/>
            <person name="Berthelot C."/>
            <person name="Parey E."/>
            <person name="Roest Crollius H."/>
            <person name="Montfort J."/>
            <person name="Robinson-Rechavi M."/>
            <person name="Bouchez O."/>
            <person name="Lampietro C."/>
            <person name="Lopez Roques C."/>
            <person name="Donnadieu C."/>
            <person name="Postlethwait J."/>
            <person name="Bobe J."/>
            <person name="Dillon D."/>
            <person name="Chandos A."/>
            <person name="von Hippel F."/>
            <person name="Guiguen Y."/>
        </authorList>
    </citation>
    <scope>NUCLEOTIDE SEQUENCE</scope>
    <source>
        <strain evidence="1">YG-Jan2019</strain>
    </source>
</reference>
<protein>
    <submittedName>
        <fullName evidence="1">Uncharacterized protein</fullName>
    </submittedName>
</protein>
<dbReference type="EMBL" id="CM055735">
    <property type="protein sequence ID" value="KAJ8007913.1"/>
    <property type="molecule type" value="Genomic_DNA"/>
</dbReference>
<name>A0ACC2GX62_DALPE</name>
<proteinExistence type="predicted"/>
<accession>A0ACC2GX62</accession>
<organism evidence="1 2">
    <name type="scientific">Dallia pectoralis</name>
    <name type="common">Alaska blackfish</name>
    <dbReference type="NCBI Taxonomy" id="75939"/>
    <lineage>
        <taxon>Eukaryota</taxon>
        <taxon>Metazoa</taxon>
        <taxon>Chordata</taxon>
        <taxon>Craniata</taxon>
        <taxon>Vertebrata</taxon>
        <taxon>Euteleostomi</taxon>
        <taxon>Actinopterygii</taxon>
        <taxon>Neopterygii</taxon>
        <taxon>Teleostei</taxon>
        <taxon>Protacanthopterygii</taxon>
        <taxon>Esociformes</taxon>
        <taxon>Umbridae</taxon>
        <taxon>Dallia</taxon>
    </lineage>
</organism>